<accession>A0A538S785</accession>
<dbReference type="Gene3D" id="2.60.40.4070">
    <property type="match status" value="1"/>
</dbReference>
<comment type="caution">
    <text evidence="3">The sequence shown here is derived from an EMBL/GenBank/DDBJ whole genome shotgun (WGS) entry which is preliminary data.</text>
</comment>
<sequence length="751" mass="78954">AHVVNEVGAPEIVNGTVHVEPSRLHRQATLQLLNDVTFSPNVTVSAPGAARVCEPSLRVDVRGNCYVGGIRGVPAGVDLWRFDLDPASPGYDPQLRNPTYLGQPDAFAAQDTSGGRDGGGDIDIATSFPTSALQTPVVTIVSLAAANISSAVSTDRGENFALSPAVANVPADDRQWSEAAGADTVYLFYRAPIPATGLFVQRSTDHGASYPMTALVSPTGTTPGYIDVDHANGYVYVSHMSSSALFVSRSTDAGATWSTFTADNSTSHHHLFDPIKVGDDGTVYVAWSDDHAVYLAHSSDHGVTWAPAVKVSGPETGFALFPWLEAGSAGRVVVVWYASQSTVNWDSSDWRCYASITTNATASQPTVRVAQVSDHVIHASNLSEGGLTIPPAPVGVEPNRNLCDYFQVAIDPLGACVVAFSDDHNDYDGQTYVARELTGPSLYASANGGTGVLEPMDPLPLPAPDPGQPEISDFLHDATGNNLQPIPTDNPYDILSIDYGCALVGHTPMLDVRMKVSDLSAVPANSFWRVNFAVNAPGSLADRGDQFFLRAQTPADPTQPSFVFGSATRDTMGDMAYADIAAADSGAFDSAGDEVVMRLAFHRLDPYLTHGPPVHVGGVLVGLRGQTGTLGEGTARDLTRGGGSFVLCSELVGVGAAHEIEFGMSPPAPNPGRGGTAVNLSLSHAAWTDLAVFDAAGRRVRTIYAGTLPAGATRLAWDGRTVAGHPAASGVYFLRMTAAGKVRSQRLVMVR</sequence>
<feature type="region of interest" description="Disordered" evidence="1">
    <location>
        <begin position="96"/>
        <end position="119"/>
    </location>
</feature>
<reference evidence="3 4" key="1">
    <citation type="journal article" date="2019" name="Nat. Microbiol.">
        <title>Mediterranean grassland soil C-N compound turnover is dependent on rainfall and depth, and is mediated by genomically divergent microorganisms.</title>
        <authorList>
            <person name="Diamond S."/>
            <person name="Andeer P.F."/>
            <person name="Li Z."/>
            <person name="Crits-Christoph A."/>
            <person name="Burstein D."/>
            <person name="Anantharaman K."/>
            <person name="Lane K.R."/>
            <person name="Thomas B.C."/>
            <person name="Pan C."/>
            <person name="Northen T.R."/>
            <person name="Banfield J.F."/>
        </authorList>
    </citation>
    <scope>NUCLEOTIDE SEQUENCE [LARGE SCALE GENOMIC DNA]</scope>
    <source>
        <strain evidence="3">WS_2</strain>
    </source>
</reference>
<gene>
    <name evidence="3" type="ORF">E6K72_14195</name>
</gene>
<feature type="non-terminal residue" evidence="3">
    <location>
        <position position="1"/>
    </location>
</feature>
<dbReference type="InterPro" id="IPR015943">
    <property type="entry name" value="WD40/YVTN_repeat-like_dom_sf"/>
</dbReference>
<dbReference type="InterPro" id="IPR036278">
    <property type="entry name" value="Sialidase_sf"/>
</dbReference>
<organism evidence="3 4">
    <name type="scientific">Eiseniibacteriota bacterium</name>
    <dbReference type="NCBI Taxonomy" id="2212470"/>
    <lineage>
        <taxon>Bacteria</taxon>
        <taxon>Candidatus Eiseniibacteriota</taxon>
    </lineage>
</organism>
<evidence type="ECO:0000313" key="4">
    <source>
        <dbReference type="Proteomes" id="UP000317716"/>
    </source>
</evidence>
<dbReference type="Pfam" id="PF13860">
    <property type="entry name" value="FlgD_ig"/>
    <property type="match status" value="1"/>
</dbReference>
<evidence type="ECO:0000256" key="1">
    <source>
        <dbReference type="SAM" id="MobiDB-lite"/>
    </source>
</evidence>
<dbReference type="AlphaFoldDB" id="A0A538S785"/>
<dbReference type="Gene3D" id="2.130.10.10">
    <property type="entry name" value="YVTN repeat-like/Quinoprotein amine dehydrogenase"/>
    <property type="match status" value="1"/>
</dbReference>
<dbReference type="InterPro" id="IPR026444">
    <property type="entry name" value="Secre_tail"/>
</dbReference>
<dbReference type="CDD" id="cd15482">
    <property type="entry name" value="Sialidase_non-viral"/>
    <property type="match status" value="1"/>
</dbReference>
<dbReference type="Proteomes" id="UP000317716">
    <property type="component" value="Unassembled WGS sequence"/>
</dbReference>
<feature type="domain" description="FlgD/Vpr Ig-like" evidence="2">
    <location>
        <begin position="674"/>
        <end position="739"/>
    </location>
</feature>
<dbReference type="NCBIfam" id="TIGR04183">
    <property type="entry name" value="Por_Secre_tail"/>
    <property type="match status" value="1"/>
</dbReference>
<evidence type="ECO:0000313" key="3">
    <source>
        <dbReference type="EMBL" id="TMQ47247.1"/>
    </source>
</evidence>
<dbReference type="SUPFAM" id="SSF50939">
    <property type="entry name" value="Sialidases"/>
    <property type="match status" value="1"/>
</dbReference>
<evidence type="ECO:0000259" key="2">
    <source>
        <dbReference type="Pfam" id="PF13860"/>
    </source>
</evidence>
<dbReference type="EMBL" id="VBOS01000542">
    <property type="protein sequence ID" value="TMQ47247.1"/>
    <property type="molecule type" value="Genomic_DNA"/>
</dbReference>
<name>A0A538S785_UNCEI</name>
<dbReference type="InterPro" id="IPR025965">
    <property type="entry name" value="FlgD/Vpr_Ig-like"/>
</dbReference>
<protein>
    <submittedName>
        <fullName evidence="3">T9SS type A sorting domain-containing protein</fullName>
    </submittedName>
</protein>
<proteinExistence type="predicted"/>